<evidence type="ECO:0000259" key="3">
    <source>
        <dbReference type="PROSITE" id="PS50003"/>
    </source>
</evidence>
<proteinExistence type="predicted"/>
<reference evidence="4" key="2">
    <citation type="submission" date="2020-05" db="UniProtKB">
        <authorList>
            <consortium name="EnsemblMetazoa"/>
        </authorList>
    </citation>
    <scope>IDENTIFICATION</scope>
    <source>
        <strain evidence="4">A-37</strain>
    </source>
</reference>
<dbReference type="GO" id="GO:0005829">
    <property type="term" value="C:cytosol"/>
    <property type="evidence" value="ECO:0007669"/>
    <property type="project" value="TreeGrafter"/>
</dbReference>
<accession>A0A182MFE4</accession>
<reference evidence="5" key="1">
    <citation type="submission" date="2013-09" db="EMBL/GenBank/DDBJ databases">
        <title>The Genome Sequence of Anopheles culicifacies species A.</title>
        <authorList>
            <consortium name="The Broad Institute Genomics Platform"/>
            <person name="Neafsey D.E."/>
            <person name="Besansky N."/>
            <person name="Howell P."/>
            <person name="Walton C."/>
            <person name="Young S.K."/>
            <person name="Zeng Q."/>
            <person name="Gargeya S."/>
            <person name="Fitzgerald M."/>
            <person name="Haas B."/>
            <person name="Abouelleil A."/>
            <person name="Allen A.W."/>
            <person name="Alvarado L."/>
            <person name="Arachchi H.M."/>
            <person name="Berlin A.M."/>
            <person name="Chapman S.B."/>
            <person name="Gainer-Dewar J."/>
            <person name="Goldberg J."/>
            <person name="Griggs A."/>
            <person name="Gujja S."/>
            <person name="Hansen M."/>
            <person name="Howarth C."/>
            <person name="Imamovic A."/>
            <person name="Ireland A."/>
            <person name="Larimer J."/>
            <person name="McCowan C."/>
            <person name="Murphy C."/>
            <person name="Pearson M."/>
            <person name="Poon T.W."/>
            <person name="Priest M."/>
            <person name="Roberts A."/>
            <person name="Saif S."/>
            <person name="Shea T."/>
            <person name="Sisk P."/>
            <person name="Sykes S."/>
            <person name="Wortman J."/>
            <person name="Nusbaum C."/>
            <person name="Birren B."/>
        </authorList>
    </citation>
    <scope>NUCLEOTIDE SEQUENCE [LARGE SCALE GENOMIC DNA]</scope>
    <source>
        <strain evidence="5">A-37</strain>
    </source>
</reference>
<sequence>MMHSSSSNATANTSSDQTAIGTMDSPMATAGPSKGSVTTGSSGTSRGSSLVIPEALNVVLHGYQRKSKTNKKKYFVVYGDLPGLPARLEYFDSEKKFKQSFMKSGSCEGPTPKRSITLRSCFNINKRHDTKKLVIALYTKDDKFCILFENEEELNRWLRTLLRLQRGEESVGDPPKPSFAFIRWYSSISRQD</sequence>
<dbReference type="InterPro" id="IPR001849">
    <property type="entry name" value="PH_domain"/>
</dbReference>
<dbReference type="PROSITE" id="PS50003">
    <property type="entry name" value="PH_DOMAIN"/>
    <property type="match status" value="1"/>
</dbReference>
<dbReference type="GO" id="GO:0005886">
    <property type="term" value="C:plasma membrane"/>
    <property type="evidence" value="ECO:0007669"/>
    <property type="project" value="TreeGrafter"/>
</dbReference>
<evidence type="ECO:0000256" key="2">
    <source>
        <dbReference type="SAM" id="MobiDB-lite"/>
    </source>
</evidence>
<dbReference type="AlphaFoldDB" id="A0A182MFE4"/>
<evidence type="ECO:0000313" key="4">
    <source>
        <dbReference type="EnsemblMetazoa" id="ACUA016967-PA"/>
    </source>
</evidence>
<protein>
    <recommendedName>
        <fullName evidence="3">PH domain-containing protein</fullName>
    </recommendedName>
</protein>
<dbReference type="Gene3D" id="2.30.29.30">
    <property type="entry name" value="Pleckstrin-homology domain (PH domain)/Phosphotyrosine-binding domain (PTB)"/>
    <property type="match status" value="1"/>
</dbReference>
<organism evidence="4 5">
    <name type="scientific">Anopheles culicifacies</name>
    <dbReference type="NCBI Taxonomy" id="139723"/>
    <lineage>
        <taxon>Eukaryota</taxon>
        <taxon>Metazoa</taxon>
        <taxon>Ecdysozoa</taxon>
        <taxon>Arthropoda</taxon>
        <taxon>Hexapoda</taxon>
        <taxon>Insecta</taxon>
        <taxon>Pterygota</taxon>
        <taxon>Neoptera</taxon>
        <taxon>Endopterygota</taxon>
        <taxon>Diptera</taxon>
        <taxon>Nematocera</taxon>
        <taxon>Culicoidea</taxon>
        <taxon>Culicidae</taxon>
        <taxon>Anophelinae</taxon>
        <taxon>Anopheles</taxon>
        <taxon>culicifacies species complex</taxon>
    </lineage>
</organism>
<dbReference type="Proteomes" id="UP000075883">
    <property type="component" value="Unassembled WGS sequence"/>
</dbReference>
<dbReference type="CDD" id="cd01257">
    <property type="entry name" value="PH_IRS"/>
    <property type="match status" value="1"/>
</dbReference>
<dbReference type="EMBL" id="AXCM01003975">
    <property type="status" value="NOT_ANNOTATED_CDS"/>
    <property type="molecule type" value="Genomic_DNA"/>
</dbReference>
<keyword evidence="5" id="KW-1185">Reference proteome</keyword>
<dbReference type="EnsemblMetazoa" id="ACUA016967-RA">
    <property type="protein sequence ID" value="ACUA016967-PA"/>
    <property type="gene ID" value="ACUA016967"/>
</dbReference>
<dbReference type="GO" id="GO:0008286">
    <property type="term" value="P:insulin receptor signaling pathway"/>
    <property type="evidence" value="ECO:0007669"/>
    <property type="project" value="InterPro"/>
</dbReference>
<dbReference type="InterPro" id="IPR039011">
    <property type="entry name" value="IRS"/>
</dbReference>
<name>A0A182MFE4_9DIPT</name>
<evidence type="ECO:0000256" key="1">
    <source>
        <dbReference type="ARBA" id="ARBA00022737"/>
    </source>
</evidence>
<dbReference type="PANTHER" id="PTHR10614:SF13">
    <property type="entry name" value="INSULIN RECEPTOR SUBSTRATE 1"/>
    <property type="match status" value="1"/>
</dbReference>
<feature type="compositionally biased region" description="Low complexity" evidence="2">
    <location>
        <begin position="31"/>
        <end position="48"/>
    </location>
</feature>
<dbReference type="GO" id="GO:0043548">
    <property type="term" value="F:phosphatidylinositol 3-kinase binding"/>
    <property type="evidence" value="ECO:0007669"/>
    <property type="project" value="TreeGrafter"/>
</dbReference>
<feature type="domain" description="PH" evidence="3">
    <location>
        <begin position="57"/>
        <end position="166"/>
    </location>
</feature>
<dbReference type="STRING" id="139723.A0A182MFE4"/>
<dbReference type="PANTHER" id="PTHR10614">
    <property type="entry name" value="INSULIN RECEPTOR SUBSTRATE"/>
    <property type="match status" value="1"/>
</dbReference>
<dbReference type="GO" id="GO:0005158">
    <property type="term" value="F:insulin receptor binding"/>
    <property type="evidence" value="ECO:0007669"/>
    <property type="project" value="InterPro"/>
</dbReference>
<dbReference type="InterPro" id="IPR011993">
    <property type="entry name" value="PH-like_dom_sf"/>
</dbReference>
<dbReference type="SUPFAM" id="SSF50729">
    <property type="entry name" value="PH domain-like"/>
    <property type="match status" value="1"/>
</dbReference>
<evidence type="ECO:0000313" key="5">
    <source>
        <dbReference type="Proteomes" id="UP000075883"/>
    </source>
</evidence>
<dbReference type="Pfam" id="PF00169">
    <property type="entry name" value="PH"/>
    <property type="match status" value="1"/>
</dbReference>
<keyword evidence="1" id="KW-0677">Repeat</keyword>
<dbReference type="VEuPathDB" id="VectorBase:ACUA016967"/>
<feature type="region of interest" description="Disordered" evidence="2">
    <location>
        <begin position="1"/>
        <end position="48"/>
    </location>
</feature>
<feature type="compositionally biased region" description="Low complexity" evidence="2">
    <location>
        <begin position="1"/>
        <end position="15"/>
    </location>
</feature>
<dbReference type="SMART" id="SM00233">
    <property type="entry name" value="PH"/>
    <property type="match status" value="1"/>
</dbReference>